<dbReference type="Pfam" id="PF03871">
    <property type="entry name" value="RNA_pol_Rpb5_N"/>
    <property type="match status" value="1"/>
</dbReference>
<keyword evidence="9" id="KW-1185">Reference proteome</keyword>
<dbReference type="Gene3D" id="3.40.1340.10">
    <property type="entry name" value="RNA polymerase, Rpb5, N-terminal domain"/>
    <property type="match status" value="1"/>
</dbReference>
<evidence type="ECO:0000259" key="6">
    <source>
        <dbReference type="Pfam" id="PF01191"/>
    </source>
</evidence>
<name>A0AA88KY37_ARTSF</name>
<dbReference type="SUPFAM" id="SSF55287">
    <property type="entry name" value="RPB5-like RNA polymerase subunit"/>
    <property type="match status" value="1"/>
</dbReference>
<dbReference type="Proteomes" id="UP001187531">
    <property type="component" value="Unassembled WGS sequence"/>
</dbReference>
<feature type="non-terminal residue" evidence="8">
    <location>
        <position position="1"/>
    </location>
</feature>
<evidence type="ECO:0000256" key="2">
    <source>
        <dbReference type="ARBA" id="ARBA00023163"/>
    </source>
</evidence>
<dbReference type="Pfam" id="PF01191">
    <property type="entry name" value="RNA_pol_Rpb5_C"/>
    <property type="match status" value="1"/>
</dbReference>
<dbReference type="GO" id="GO:0006362">
    <property type="term" value="P:transcription elongation by RNA polymerase I"/>
    <property type="evidence" value="ECO:0007669"/>
    <property type="project" value="TreeGrafter"/>
</dbReference>
<comment type="similarity">
    <text evidence="4">Belongs to the archaeal Rpo5/eukaryotic RPB5 RNA polymerase subunit family.</text>
</comment>
<dbReference type="SUPFAM" id="SSF53036">
    <property type="entry name" value="Eukaryotic RPB5 N-terminal domain"/>
    <property type="match status" value="1"/>
</dbReference>
<comment type="subcellular location">
    <subcellularLocation>
        <location evidence="1">Nucleus</location>
    </subcellularLocation>
</comment>
<comment type="caution">
    <text evidence="8">The sequence shown here is derived from an EMBL/GenBank/DDBJ whole genome shotgun (WGS) entry which is preliminary data.</text>
</comment>
<dbReference type="GO" id="GO:0003899">
    <property type="term" value="F:DNA-directed RNA polymerase activity"/>
    <property type="evidence" value="ECO:0007669"/>
    <property type="project" value="InterPro"/>
</dbReference>
<proteinExistence type="inferred from homology"/>
<protein>
    <recommendedName>
        <fullName evidence="5">RPB5 homolog</fullName>
    </recommendedName>
</protein>
<dbReference type="GO" id="GO:0006366">
    <property type="term" value="P:transcription by RNA polymerase II"/>
    <property type="evidence" value="ECO:0007669"/>
    <property type="project" value="TreeGrafter"/>
</dbReference>
<evidence type="ECO:0000256" key="4">
    <source>
        <dbReference type="ARBA" id="ARBA00025765"/>
    </source>
</evidence>
<keyword evidence="3" id="KW-0539">Nucleus</keyword>
<feature type="domain" description="RNA polymerase subunit H/Rpb5 C-terminal" evidence="6">
    <location>
        <begin position="158"/>
        <end position="206"/>
    </location>
</feature>
<dbReference type="GO" id="GO:0042797">
    <property type="term" value="P:tRNA transcription by RNA polymerase III"/>
    <property type="evidence" value="ECO:0007669"/>
    <property type="project" value="TreeGrafter"/>
</dbReference>
<reference evidence="8" key="1">
    <citation type="submission" date="2023-07" db="EMBL/GenBank/DDBJ databases">
        <title>Chromosome-level genome assembly of Artemia franciscana.</title>
        <authorList>
            <person name="Jo E."/>
        </authorList>
    </citation>
    <scope>NUCLEOTIDE SEQUENCE</scope>
    <source>
        <tissue evidence="8">Whole body</tissue>
    </source>
</reference>
<dbReference type="GO" id="GO:0005665">
    <property type="term" value="C:RNA polymerase II, core complex"/>
    <property type="evidence" value="ECO:0007669"/>
    <property type="project" value="TreeGrafter"/>
</dbReference>
<dbReference type="GO" id="GO:0005666">
    <property type="term" value="C:RNA polymerase III complex"/>
    <property type="evidence" value="ECO:0007669"/>
    <property type="project" value="TreeGrafter"/>
</dbReference>
<evidence type="ECO:0000313" key="8">
    <source>
        <dbReference type="EMBL" id="KAK2706304.1"/>
    </source>
</evidence>
<dbReference type="Gene3D" id="3.90.940.20">
    <property type="entry name" value="RPB5-like RNA polymerase subunit"/>
    <property type="match status" value="1"/>
</dbReference>
<feature type="domain" description="RNA polymerase Rpb5 N-terminal" evidence="7">
    <location>
        <begin position="17"/>
        <end position="91"/>
    </location>
</feature>
<evidence type="ECO:0000259" key="7">
    <source>
        <dbReference type="Pfam" id="PF03871"/>
    </source>
</evidence>
<keyword evidence="2" id="KW-0804">Transcription</keyword>
<evidence type="ECO:0000256" key="1">
    <source>
        <dbReference type="ARBA" id="ARBA00004123"/>
    </source>
</evidence>
<dbReference type="EMBL" id="JAVRJZ010000020">
    <property type="protein sequence ID" value="KAK2706304.1"/>
    <property type="molecule type" value="Genomic_DNA"/>
</dbReference>
<dbReference type="InterPro" id="IPR036710">
    <property type="entry name" value="RNA_pol_Rpb5_N_sf"/>
</dbReference>
<evidence type="ECO:0000313" key="9">
    <source>
        <dbReference type="Proteomes" id="UP001187531"/>
    </source>
</evidence>
<dbReference type="InterPro" id="IPR035913">
    <property type="entry name" value="RPB5-like_sf"/>
</dbReference>
<dbReference type="GO" id="GO:0003677">
    <property type="term" value="F:DNA binding"/>
    <property type="evidence" value="ECO:0007669"/>
    <property type="project" value="InterPro"/>
</dbReference>
<dbReference type="InterPro" id="IPR000783">
    <property type="entry name" value="RNA_pol_subH/Rpb5_C"/>
</dbReference>
<dbReference type="InterPro" id="IPR014381">
    <property type="entry name" value="Arch_Rpo5/euc_Rpb5"/>
</dbReference>
<dbReference type="GO" id="GO:0005736">
    <property type="term" value="C:RNA polymerase I complex"/>
    <property type="evidence" value="ECO:0007669"/>
    <property type="project" value="TreeGrafter"/>
</dbReference>
<dbReference type="InterPro" id="IPR005571">
    <property type="entry name" value="RNA_pol_Rpb5_N"/>
</dbReference>
<sequence length="226" mass="26357">TNTSANFKIKTMDDEFETFKLWRVRETVSQLCRDRGYVVYRREIHRGLRGFKRQYGDQPSEGRPSWTDLSFFVSHRDNPNDEMYICFSDEPANLRTFTRLSNILQDENALRRGGQTSRVIVVVQRGPTRSKKEIGGIIFECFKELELFTINDDALVLEKHVILTPSEEELDMLDEENIPRIHSDDFAARYFGLERGQVVKIVRPSGLCVPPHICTCRPYMSYRLVV</sequence>
<evidence type="ECO:0000256" key="3">
    <source>
        <dbReference type="ARBA" id="ARBA00023242"/>
    </source>
</evidence>
<dbReference type="PIRSF" id="PIRSF000747">
    <property type="entry name" value="RPB5"/>
    <property type="match status" value="1"/>
</dbReference>
<accession>A0AA88KY37</accession>
<evidence type="ECO:0000256" key="5">
    <source>
        <dbReference type="ARBA" id="ARBA00032836"/>
    </source>
</evidence>
<dbReference type="AlphaFoldDB" id="A0AA88KY37"/>
<dbReference type="PANTHER" id="PTHR10535">
    <property type="entry name" value="DNA-DIRECTED RNA POLYMERASES I, II, AND III SUBUNIT RPABC1"/>
    <property type="match status" value="1"/>
</dbReference>
<organism evidence="8 9">
    <name type="scientific">Artemia franciscana</name>
    <name type="common">Brine shrimp</name>
    <name type="synonym">Artemia sanfranciscana</name>
    <dbReference type="NCBI Taxonomy" id="6661"/>
    <lineage>
        <taxon>Eukaryota</taxon>
        <taxon>Metazoa</taxon>
        <taxon>Ecdysozoa</taxon>
        <taxon>Arthropoda</taxon>
        <taxon>Crustacea</taxon>
        <taxon>Branchiopoda</taxon>
        <taxon>Anostraca</taxon>
        <taxon>Artemiidae</taxon>
        <taxon>Artemia</taxon>
    </lineage>
</organism>
<dbReference type="PANTHER" id="PTHR10535:SF0">
    <property type="entry name" value="DNA-DIRECTED RNA POLYMERASES I, II, AND III SUBUNIT RPABC1"/>
    <property type="match status" value="1"/>
</dbReference>
<gene>
    <name evidence="8" type="ORF">QYM36_016366</name>
</gene>